<evidence type="ECO:0000313" key="5">
    <source>
        <dbReference type="EMBL" id="EYF08146.1"/>
    </source>
</evidence>
<evidence type="ECO:0000259" key="3">
    <source>
        <dbReference type="Pfam" id="PF00675"/>
    </source>
</evidence>
<feature type="chain" id="PRO_5001500591" evidence="2">
    <location>
        <begin position="24"/>
        <end position="573"/>
    </location>
</feature>
<feature type="compositionally biased region" description="Pro residues" evidence="1">
    <location>
        <begin position="536"/>
        <end position="573"/>
    </location>
</feature>
<dbReference type="eggNOG" id="COG0612">
    <property type="taxonomic scope" value="Bacteria"/>
</dbReference>
<dbReference type="InterPro" id="IPR011249">
    <property type="entry name" value="Metalloenz_LuxS/M16"/>
</dbReference>
<dbReference type="AlphaFoldDB" id="A0A017THS8"/>
<evidence type="ECO:0000256" key="1">
    <source>
        <dbReference type="SAM" id="MobiDB-lite"/>
    </source>
</evidence>
<comment type="caution">
    <text evidence="5">The sequence shown here is derived from an EMBL/GenBank/DDBJ whole genome shotgun (WGS) entry which is preliminary data.</text>
</comment>
<feature type="region of interest" description="Disordered" evidence="1">
    <location>
        <begin position="501"/>
        <end position="573"/>
    </location>
</feature>
<accession>A0A017THS8</accession>
<gene>
    <name evidence="5" type="ORF">CAP_5906</name>
</gene>
<dbReference type="STRING" id="1192034.CAP_5906"/>
<keyword evidence="6" id="KW-1185">Reference proteome</keyword>
<feature type="domain" description="Peptidase M16 N-terminal" evidence="3">
    <location>
        <begin position="108"/>
        <end position="229"/>
    </location>
</feature>
<dbReference type="Gene3D" id="3.30.830.10">
    <property type="entry name" value="Metalloenzyme, LuxS/M16 peptidase-like"/>
    <property type="match status" value="2"/>
</dbReference>
<keyword evidence="2" id="KW-0732">Signal</keyword>
<dbReference type="Pfam" id="PF00675">
    <property type="entry name" value="Peptidase_M16"/>
    <property type="match status" value="1"/>
</dbReference>
<dbReference type="InterPro" id="IPR007863">
    <property type="entry name" value="Peptidase_M16_C"/>
</dbReference>
<protein>
    <submittedName>
        <fullName evidence="5">Uncharacterized protein</fullName>
    </submittedName>
</protein>
<reference evidence="5 6" key="1">
    <citation type="submission" date="2013-05" db="EMBL/GenBank/DDBJ databases">
        <title>Genome assembly of Chondromyces apiculatus DSM 436.</title>
        <authorList>
            <person name="Sharma G."/>
            <person name="Khatri I."/>
            <person name="Kaur C."/>
            <person name="Mayilraj S."/>
            <person name="Subramanian S."/>
        </authorList>
    </citation>
    <scope>NUCLEOTIDE SEQUENCE [LARGE SCALE GENOMIC DNA]</scope>
    <source>
        <strain evidence="5 6">DSM 436</strain>
    </source>
</reference>
<dbReference type="Pfam" id="PF05193">
    <property type="entry name" value="Peptidase_M16_C"/>
    <property type="match status" value="1"/>
</dbReference>
<dbReference type="EMBL" id="ASRX01000005">
    <property type="protein sequence ID" value="EYF08146.1"/>
    <property type="molecule type" value="Genomic_DNA"/>
</dbReference>
<dbReference type="InterPro" id="IPR011765">
    <property type="entry name" value="Pept_M16_N"/>
</dbReference>
<dbReference type="GO" id="GO:0046872">
    <property type="term" value="F:metal ion binding"/>
    <property type="evidence" value="ECO:0007669"/>
    <property type="project" value="InterPro"/>
</dbReference>
<evidence type="ECO:0000256" key="2">
    <source>
        <dbReference type="SAM" id="SignalP"/>
    </source>
</evidence>
<evidence type="ECO:0000313" key="6">
    <source>
        <dbReference type="Proteomes" id="UP000019678"/>
    </source>
</evidence>
<dbReference type="PROSITE" id="PS51257">
    <property type="entry name" value="PROKAR_LIPOPROTEIN"/>
    <property type="match status" value="1"/>
</dbReference>
<feature type="domain" description="Peptidase M16 C-terminal" evidence="4">
    <location>
        <begin position="236"/>
        <end position="415"/>
    </location>
</feature>
<feature type="signal peptide" evidence="2">
    <location>
        <begin position="1"/>
        <end position="23"/>
    </location>
</feature>
<name>A0A017THS8_9BACT</name>
<proteinExistence type="predicted"/>
<sequence>MSMRTKSVFFRPTLALPTLALLAACGTPPVGPMQPSSRPPTEARKPASPPPPPPEDFRKAAPAPDREVAFTPPKIQESTLPNGIRVLLVERHDLPVIAVEISTDRGADQAAPGVGGFVGALLTQGTKKRSSLDFSDAMGRIGARFESRVSFDGGVVSGQALAQNFGELFELLAEAYTRPAFAKADVDRERSRRLTTLAQMNDSPGSLLGVAVVRTLYPEKHPYAAPLIGTEAALKKLTAADLTAFHTASFQPDHTTIAIAGDIGKDQVLREVERVLGTWKGKARPAKEPEAPPADAAGPKVVIFDRPGLTQSSVAVALPGVTRANPDYEAVLVMNGLLGGQFTSRLNLNLREKHAYTYGARSFFDMRHGPGPFTAGGAIVAESTGPAVKEIYAEIRRLREEPVTLDELEATKDNLVGQLPARFESVDATASTLTGLAMYHLPLDEYATRAAKLRSVTIEDLQRVARKYLDPERTRLVLVADAAKVQSQLEPLALGKISVQSPTGGAATPAGAPGAKAAPASAAASSAPAPRAPGAGPVPPTLAPKTPPTPPGKAPPPPPPPVKAPPVKAPRSP</sequence>
<feature type="compositionally biased region" description="Low complexity" evidence="1">
    <location>
        <begin position="502"/>
        <end position="535"/>
    </location>
</feature>
<dbReference type="InterPro" id="IPR050361">
    <property type="entry name" value="MPP/UQCRC_Complex"/>
</dbReference>
<dbReference type="Proteomes" id="UP000019678">
    <property type="component" value="Unassembled WGS sequence"/>
</dbReference>
<evidence type="ECO:0000259" key="4">
    <source>
        <dbReference type="Pfam" id="PF05193"/>
    </source>
</evidence>
<dbReference type="PANTHER" id="PTHR11851">
    <property type="entry name" value="METALLOPROTEASE"/>
    <property type="match status" value="1"/>
</dbReference>
<feature type="region of interest" description="Disordered" evidence="1">
    <location>
        <begin position="27"/>
        <end position="60"/>
    </location>
</feature>
<dbReference type="PANTHER" id="PTHR11851:SF224">
    <property type="entry name" value="PROCESSING PROTEASE"/>
    <property type="match status" value="1"/>
</dbReference>
<dbReference type="SUPFAM" id="SSF63411">
    <property type="entry name" value="LuxS/MPP-like metallohydrolase"/>
    <property type="match status" value="2"/>
</dbReference>
<organism evidence="5 6">
    <name type="scientific">Chondromyces apiculatus DSM 436</name>
    <dbReference type="NCBI Taxonomy" id="1192034"/>
    <lineage>
        <taxon>Bacteria</taxon>
        <taxon>Pseudomonadati</taxon>
        <taxon>Myxococcota</taxon>
        <taxon>Polyangia</taxon>
        <taxon>Polyangiales</taxon>
        <taxon>Polyangiaceae</taxon>
        <taxon>Chondromyces</taxon>
    </lineage>
</organism>